<dbReference type="EMBL" id="WIXK01000002">
    <property type="protein sequence ID" value="MQY41826.1"/>
    <property type="molecule type" value="Genomic_DNA"/>
</dbReference>
<evidence type="ECO:0000313" key="3">
    <source>
        <dbReference type="Proteomes" id="UP000436694"/>
    </source>
</evidence>
<feature type="transmembrane region" description="Helical" evidence="1">
    <location>
        <begin position="45"/>
        <end position="65"/>
    </location>
</feature>
<proteinExistence type="predicted"/>
<feature type="transmembrane region" description="Helical" evidence="1">
    <location>
        <begin position="77"/>
        <end position="98"/>
    </location>
</feature>
<comment type="caution">
    <text evidence="2">The sequence shown here is derived from an EMBL/GenBank/DDBJ whole genome shotgun (WGS) entry which is preliminary data.</text>
</comment>
<accession>A0A844AXC0</accession>
<dbReference type="RefSeq" id="WP_153545419.1">
    <property type="nucleotide sequence ID" value="NZ_WIXK01000002.1"/>
</dbReference>
<keyword evidence="3" id="KW-1185">Reference proteome</keyword>
<keyword evidence="1" id="KW-0472">Membrane</keyword>
<evidence type="ECO:0000313" key="2">
    <source>
        <dbReference type="EMBL" id="MQY41826.1"/>
    </source>
</evidence>
<keyword evidence="1" id="KW-1133">Transmembrane helix</keyword>
<organism evidence="2 3">
    <name type="scientific">Tritonibacter aquimaris</name>
    <dbReference type="NCBI Taxonomy" id="2663379"/>
    <lineage>
        <taxon>Bacteria</taxon>
        <taxon>Pseudomonadati</taxon>
        <taxon>Pseudomonadota</taxon>
        <taxon>Alphaproteobacteria</taxon>
        <taxon>Rhodobacterales</taxon>
        <taxon>Paracoccaceae</taxon>
        <taxon>Tritonibacter</taxon>
    </lineage>
</organism>
<sequence>MDYIGIFAAAAAGFILGAVWYGALSGPWVKASGVECGPDGKPKGGMSPIIFAISFVIQLVVAGMMRHVFALSGIDTLGAGLLAGAGVGAFFISPWIALNNMYAMRPITLTAIDAGYATLACSAIGLVLTLFL</sequence>
<feature type="transmembrane region" description="Helical" evidence="1">
    <location>
        <begin position="110"/>
        <end position="131"/>
    </location>
</feature>
<dbReference type="Proteomes" id="UP000436694">
    <property type="component" value="Unassembled WGS sequence"/>
</dbReference>
<dbReference type="InterPro" id="IPR013879">
    <property type="entry name" value="DUF1761"/>
</dbReference>
<dbReference type="Pfam" id="PF08570">
    <property type="entry name" value="DUF1761"/>
    <property type="match status" value="1"/>
</dbReference>
<evidence type="ECO:0000256" key="1">
    <source>
        <dbReference type="SAM" id="Phobius"/>
    </source>
</evidence>
<dbReference type="AlphaFoldDB" id="A0A844AXC0"/>
<gene>
    <name evidence="2" type="ORF">GG681_04185</name>
</gene>
<keyword evidence="1" id="KW-0812">Transmembrane</keyword>
<name>A0A844AXC0_9RHOB</name>
<reference evidence="2 3" key="1">
    <citation type="submission" date="2019-10" db="EMBL/GenBank/DDBJ databases">
        <title>Epibacterium sp. nov., isolated from seawater.</title>
        <authorList>
            <person name="Zhang X."/>
            <person name="Li N."/>
        </authorList>
    </citation>
    <scope>NUCLEOTIDE SEQUENCE [LARGE SCALE GENOMIC DNA]</scope>
    <source>
        <strain evidence="2 3">SM1969</strain>
    </source>
</reference>
<protein>
    <submittedName>
        <fullName evidence="2">DUF1761 family protein</fullName>
    </submittedName>
</protein>
<feature type="transmembrane region" description="Helical" evidence="1">
    <location>
        <begin position="6"/>
        <end position="24"/>
    </location>
</feature>